<dbReference type="Proteomes" id="UP000505377">
    <property type="component" value="Chromosome"/>
</dbReference>
<dbReference type="KEGG" id="pbro:HOP40_21100"/>
<proteinExistence type="predicted"/>
<organism evidence="1 2">
    <name type="scientific">Pseudonocardia broussonetiae</name>
    <dbReference type="NCBI Taxonomy" id="2736640"/>
    <lineage>
        <taxon>Bacteria</taxon>
        <taxon>Bacillati</taxon>
        <taxon>Actinomycetota</taxon>
        <taxon>Actinomycetes</taxon>
        <taxon>Pseudonocardiales</taxon>
        <taxon>Pseudonocardiaceae</taxon>
        <taxon>Pseudonocardia</taxon>
    </lineage>
</organism>
<name>A0A6M6JM26_9PSEU</name>
<dbReference type="EMBL" id="CP053564">
    <property type="protein sequence ID" value="QJY47987.1"/>
    <property type="molecule type" value="Genomic_DNA"/>
</dbReference>
<sequence>MDMVPRDDPRVVALSAALQPYGWTMATPEMLARRAVGVLDRHWLLGELPVPRPAGWMDGVEPAVRSDERVGVLVEALAALRWRVLTREALCRRLVSALECWSVRRRLVDIELGWLLDGGA</sequence>
<reference evidence="1 2" key="1">
    <citation type="submission" date="2020-05" db="EMBL/GenBank/DDBJ databases">
        <authorList>
            <person name="Mo P."/>
        </authorList>
    </citation>
    <scope>NUCLEOTIDE SEQUENCE [LARGE SCALE GENOMIC DNA]</scope>
    <source>
        <strain evidence="1 2">Gen01</strain>
    </source>
</reference>
<gene>
    <name evidence="1" type="ORF">HOP40_21100</name>
</gene>
<keyword evidence="2" id="KW-1185">Reference proteome</keyword>
<dbReference type="RefSeq" id="WP_172161196.1">
    <property type="nucleotide sequence ID" value="NZ_CP053564.1"/>
</dbReference>
<dbReference type="AlphaFoldDB" id="A0A6M6JM26"/>
<protein>
    <submittedName>
        <fullName evidence="1">Uncharacterized protein</fullName>
    </submittedName>
</protein>
<evidence type="ECO:0000313" key="1">
    <source>
        <dbReference type="EMBL" id="QJY47987.1"/>
    </source>
</evidence>
<accession>A0A6M6JM26</accession>
<evidence type="ECO:0000313" key="2">
    <source>
        <dbReference type="Proteomes" id="UP000505377"/>
    </source>
</evidence>